<evidence type="ECO:0000313" key="2">
    <source>
        <dbReference type="EMBL" id="CAG8612637.1"/>
    </source>
</evidence>
<protein>
    <submittedName>
        <fullName evidence="2">13661_t:CDS:1</fullName>
    </submittedName>
</protein>
<evidence type="ECO:0000256" key="1">
    <source>
        <dbReference type="SAM" id="MobiDB-lite"/>
    </source>
</evidence>
<sequence>MSEVNYMNYFTKKHLDWDVIDFLEKCVLEPFDKKLMTKTSKYAEGERLMLFLRDIGTPSACKHLANLAVVPPGHRQPNSVILCSRPSAFKHLADLGSKPDQKRAKDWEQKCKSSVTGGGSSIIIHNSTLSENSLSGNSLGIGSIARSSVNETVQMGYFYSSVPLTIRNESDEETDTDSDGTDSDKRDLKNLTFDEYVDGEAVRVDGGDDEETPDYNDDEVNVEAERDKQGSRLIIEEINKMKAEYSERYHKIRPENKWKLPSGKFAEDILYEYTLNLEYESFAISYLHSFIIDTSDETIMNLFNDLDRHHINTYNILPEPQVDDKLLDFLLRYREVKNPQGLRKLINAGIDLPSYDSQRDFDYHYIHEVFSHLGLVQDKYLERNSRLLSFRCGEFRIHTVALALQGNEKIREEKVRKLERFFGRKCDGILRELGTPDEFAISEEGRLWDGEDGTKYLSDGLRKLPKTMRDTLAQKVKKFKLSSVISHQLEIVGFLHSGQYLQQLVMDIPCGSICRLRRYPSTKIPAKLDEIDELITMVNDMLVAK</sequence>
<comment type="caution">
    <text evidence="2">The sequence shown here is derived from an EMBL/GenBank/DDBJ whole genome shotgun (WGS) entry which is preliminary data.</text>
</comment>
<name>A0A9N9CUL7_FUNMO</name>
<proteinExistence type="predicted"/>
<gene>
    <name evidence="2" type="ORF">FMOSSE_LOCUS9548</name>
</gene>
<feature type="region of interest" description="Disordered" evidence="1">
    <location>
        <begin position="168"/>
        <end position="188"/>
    </location>
</feature>
<feature type="compositionally biased region" description="Acidic residues" evidence="1">
    <location>
        <begin position="170"/>
        <end position="181"/>
    </location>
</feature>
<accession>A0A9N9CUL7</accession>
<dbReference type="EMBL" id="CAJVPP010002820">
    <property type="protein sequence ID" value="CAG8612637.1"/>
    <property type="molecule type" value="Genomic_DNA"/>
</dbReference>
<organism evidence="2 3">
    <name type="scientific">Funneliformis mosseae</name>
    <name type="common">Endomycorrhizal fungus</name>
    <name type="synonym">Glomus mosseae</name>
    <dbReference type="NCBI Taxonomy" id="27381"/>
    <lineage>
        <taxon>Eukaryota</taxon>
        <taxon>Fungi</taxon>
        <taxon>Fungi incertae sedis</taxon>
        <taxon>Mucoromycota</taxon>
        <taxon>Glomeromycotina</taxon>
        <taxon>Glomeromycetes</taxon>
        <taxon>Glomerales</taxon>
        <taxon>Glomeraceae</taxon>
        <taxon>Funneliformis</taxon>
    </lineage>
</organism>
<dbReference type="Proteomes" id="UP000789375">
    <property type="component" value="Unassembled WGS sequence"/>
</dbReference>
<evidence type="ECO:0000313" key="3">
    <source>
        <dbReference type="Proteomes" id="UP000789375"/>
    </source>
</evidence>
<dbReference type="AlphaFoldDB" id="A0A9N9CUL7"/>
<reference evidence="2" key="1">
    <citation type="submission" date="2021-06" db="EMBL/GenBank/DDBJ databases">
        <authorList>
            <person name="Kallberg Y."/>
            <person name="Tangrot J."/>
            <person name="Rosling A."/>
        </authorList>
    </citation>
    <scope>NUCLEOTIDE SEQUENCE</scope>
    <source>
        <strain evidence="2">87-6 pot B 2015</strain>
    </source>
</reference>
<keyword evidence="3" id="KW-1185">Reference proteome</keyword>